<gene>
    <name evidence="2" type="ORF">FOZ61_010276</name>
</gene>
<proteinExistence type="predicted"/>
<feature type="transmembrane region" description="Helical" evidence="1">
    <location>
        <begin position="43"/>
        <end position="65"/>
    </location>
</feature>
<keyword evidence="1" id="KW-1133">Transmembrane helix</keyword>
<evidence type="ECO:0000313" key="3">
    <source>
        <dbReference type="Proteomes" id="UP000570595"/>
    </source>
</evidence>
<evidence type="ECO:0000313" key="2">
    <source>
        <dbReference type="EMBL" id="KAF4651675.1"/>
    </source>
</evidence>
<organism evidence="2 3">
    <name type="scientific">Perkinsus olseni</name>
    <name type="common">Perkinsus atlanticus</name>
    <dbReference type="NCBI Taxonomy" id="32597"/>
    <lineage>
        <taxon>Eukaryota</taxon>
        <taxon>Sar</taxon>
        <taxon>Alveolata</taxon>
        <taxon>Perkinsozoa</taxon>
        <taxon>Perkinsea</taxon>
        <taxon>Perkinsida</taxon>
        <taxon>Perkinsidae</taxon>
        <taxon>Perkinsus</taxon>
    </lineage>
</organism>
<dbReference type="AlphaFoldDB" id="A0A7J6KWF2"/>
<feature type="transmembrane region" description="Helical" evidence="1">
    <location>
        <begin position="12"/>
        <end position="31"/>
    </location>
</feature>
<dbReference type="Proteomes" id="UP000570595">
    <property type="component" value="Unassembled WGS sequence"/>
</dbReference>
<dbReference type="OrthoDB" id="437385at2759"/>
<keyword evidence="1" id="KW-0472">Membrane</keyword>
<evidence type="ECO:0000256" key="1">
    <source>
        <dbReference type="SAM" id="Phobius"/>
    </source>
</evidence>
<reference evidence="2 3" key="1">
    <citation type="submission" date="2020-04" db="EMBL/GenBank/DDBJ databases">
        <title>Perkinsus olseni comparative genomics.</title>
        <authorList>
            <person name="Bogema D.R."/>
        </authorList>
    </citation>
    <scope>NUCLEOTIDE SEQUENCE [LARGE SCALE GENOMIC DNA]</scope>
    <source>
        <strain evidence="2">ATCC PRA-179</strain>
    </source>
</reference>
<accession>A0A7J6KWF2</accession>
<protein>
    <submittedName>
        <fullName evidence="2">Uncharacterized protein</fullName>
    </submittedName>
</protein>
<name>A0A7J6KWF2_PEROL</name>
<feature type="transmembrane region" description="Helical" evidence="1">
    <location>
        <begin position="71"/>
        <end position="92"/>
    </location>
</feature>
<sequence length="229" mass="24849">MTLGPYNGTDIIRNPFLILLIGACIVTLTLLGKMALTAPPGHYWRGAIIPQTLGCLCCLLLWFVFDGSDVFVPIIFAVPTSGPVLAALLVWWEKKSEADKAKALVDAAAEVVDKVAVASEPTSTHFDSNLSTMQPEYHLNSAPEVIDRLTASSRLGGLVQTAHSPSTPVILLPRLSTTRTIDSEEGDLESGYVTPRDYRVTQCKPIPAPSPPAWYSFRYVPIRPSSQLS</sequence>
<comment type="caution">
    <text evidence="2">The sequence shown here is derived from an EMBL/GenBank/DDBJ whole genome shotgun (WGS) entry which is preliminary data.</text>
</comment>
<dbReference type="EMBL" id="JABAHT010000818">
    <property type="protein sequence ID" value="KAF4651675.1"/>
    <property type="molecule type" value="Genomic_DNA"/>
</dbReference>
<keyword evidence="1" id="KW-0812">Transmembrane</keyword>